<name>A0ABY9FP42_9PSED</name>
<dbReference type="NCBIfam" id="NF004857">
    <property type="entry name" value="PRK06210.1"/>
    <property type="match status" value="1"/>
</dbReference>
<dbReference type="InterPro" id="IPR014748">
    <property type="entry name" value="Enoyl-CoA_hydra_C"/>
</dbReference>
<dbReference type="InterPro" id="IPR029045">
    <property type="entry name" value="ClpP/crotonase-like_dom_sf"/>
</dbReference>
<dbReference type="Gene3D" id="3.90.226.10">
    <property type="entry name" value="2-enoyl-CoA Hydratase, Chain A, domain 1"/>
    <property type="match status" value="1"/>
</dbReference>
<dbReference type="EMBL" id="CP117450">
    <property type="protein sequence ID" value="WLH05086.1"/>
    <property type="molecule type" value="Genomic_DNA"/>
</dbReference>
<dbReference type="Pfam" id="PF00378">
    <property type="entry name" value="ECH_1"/>
    <property type="match status" value="1"/>
</dbReference>
<comment type="similarity">
    <text evidence="1">Belongs to the enoyl-CoA hydratase/isomerase family.</text>
</comment>
<accession>A0ABY9FP42</accession>
<reference evidence="2 3" key="1">
    <citation type="submission" date="2023-02" db="EMBL/GenBank/DDBJ databases">
        <title>Evolution of Hrp T3SS in non-pathogenic Pseudomonas fluorescens.</title>
        <authorList>
            <person name="Liao K."/>
            <person name="Wei H."/>
            <person name="Gu Y."/>
        </authorList>
    </citation>
    <scope>NUCLEOTIDE SEQUENCE [LARGE SCALE GENOMIC DNA]</scope>
    <source>
        <strain evidence="2 3">FP2043</strain>
    </source>
</reference>
<dbReference type="PANTHER" id="PTHR43802:SF1">
    <property type="entry name" value="IP11341P-RELATED"/>
    <property type="match status" value="1"/>
</dbReference>
<keyword evidence="3" id="KW-1185">Reference proteome</keyword>
<protein>
    <submittedName>
        <fullName evidence="2">Enoyl-CoA hydratase</fullName>
        <ecNumber evidence="2">4.2.1.17</ecNumber>
    </submittedName>
</protein>
<sequence length="279" mass="31157">MAIETNVVESKGYESILYDVKDRIATITINRPEQLNTWNDMVAIEVYEAMQRAGADKGVRVIIFTGAGKAFCAGGDINSFGGDPHQLMTKLPRPFDMRQRADWQTRCSYYPAIPKPVIAMLNGATVGIGLIHALFCDIRFVAEDATITTAFARRGLTAEYGMAWILERHVGHAHALDLLLSGRKIKGREAERMGLVNRAIPAEQLVEETYAYARDLAQNCSPRSMRVMKQQLWEVPFQTCHEAVMSAGLDMPVANQGPDYKEGIASFMEKRRPDFPDDV</sequence>
<proteinExistence type="inferred from homology"/>
<dbReference type="Gene3D" id="1.10.12.10">
    <property type="entry name" value="Lyase 2-enoyl-coa Hydratase, Chain A, domain 2"/>
    <property type="match status" value="1"/>
</dbReference>
<gene>
    <name evidence="2" type="ORF">PSH67_19845</name>
</gene>
<dbReference type="RefSeq" id="WP_050513977.1">
    <property type="nucleotide sequence ID" value="NZ_CP117450.1"/>
</dbReference>
<dbReference type="EC" id="4.2.1.17" evidence="2"/>
<dbReference type="GO" id="GO:0004300">
    <property type="term" value="F:enoyl-CoA hydratase activity"/>
    <property type="evidence" value="ECO:0007669"/>
    <property type="project" value="UniProtKB-EC"/>
</dbReference>
<keyword evidence="2" id="KW-0456">Lyase</keyword>
<dbReference type="SUPFAM" id="SSF52096">
    <property type="entry name" value="ClpP/crotonase"/>
    <property type="match status" value="1"/>
</dbReference>
<evidence type="ECO:0000256" key="1">
    <source>
        <dbReference type="ARBA" id="ARBA00005254"/>
    </source>
</evidence>
<dbReference type="CDD" id="cd06558">
    <property type="entry name" value="crotonase-like"/>
    <property type="match status" value="1"/>
</dbReference>
<evidence type="ECO:0000313" key="3">
    <source>
        <dbReference type="Proteomes" id="UP001236748"/>
    </source>
</evidence>
<dbReference type="InterPro" id="IPR001753">
    <property type="entry name" value="Enoyl-CoA_hydra/iso"/>
</dbReference>
<dbReference type="Proteomes" id="UP001236748">
    <property type="component" value="Chromosome"/>
</dbReference>
<dbReference type="PANTHER" id="PTHR43802">
    <property type="entry name" value="ENOYL-COA HYDRATASE"/>
    <property type="match status" value="1"/>
</dbReference>
<organism evidence="2 3">
    <name type="scientific">Pseudomonas lurida</name>
    <dbReference type="NCBI Taxonomy" id="244566"/>
    <lineage>
        <taxon>Bacteria</taxon>
        <taxon>Pseudomonadati</taxon>
        <taxon>Pseudomonadota</taxon>
        <taxon>Gammaproteobacteria</taxon>
        <taxon>Pseudomonadales</taxon>
        <taxon>Pseudomonadaceae</taxon>
        <taxon>Pseudomonas</taxon>
    </lineage>
</organism>
<evidence type="ECO:0000313" key="2">
    <source>
        <dbReference type="EMBL" id="WLH05086.1"/>
    </source>
</evidence>